<keyword evidence="8 11" id="KW-1133">Transmembrane helix</keyword>
<dbReference type="GO" id="GO:0000287">
    <property type="term" value="F:magnesium ion binding"/>
    <property type="evidence" value="ECO:0007669"/>
    <property type="project" value="TreeGrafter"/>
</dbReference>
<dbReference type="PANTHER" id="PTHR46494:SF3">
    <property type="entry name" value="ZINC TRANSPORT PROTEIN ZNTB"/>
    <property type="match status" value="1"/>
</dbReference>
<comment type="similarity">
    <text evidence="2">Belongs to the CorA metal ion transporter (MIT) (TC 1.A.35) family.</text>
</comment>
<evidence type="ECO:0000256" key="10">
    <source>
        <dbReference type="ARBA" id="ARBA00023136"/>
    </source>
</evidence>
<keyword evidence="9" id="KW-0406">Ion transport</keyword>
<dbReference type="EMBL" id="FTPR01000001">
    <property type="protein sequence ID" value="SIT83840.1"/>
    <property type="molecule type" value="Genomic_DNA"/>
</dbReference>
<dbReference type="OrthoDB" id="9803484at2"/>
<dbReference type="PANTHER" id="PTHR46494">
    <property type="entry name" value="CORA FAMILY METAL ION TRANSPORTER (EUROFUNG)"/>
    <property type="match status" value="1"/>
</dbReference>
<dbReference type="InterPro" id="IPR002523">
    <property type="entry name" value="MgTranspt_CorA/ZnTranspt_ZntB"/>
</dbReference>
<evidence type="ECO:0000256" key="8">
    <source>
        <dbReference type="ARBA" id="ARBA00022989"/>
    </source>
</evidence>
<keyword evidence="6 11" id="KW-0812">Transmembrane</keyword>
<evidence type="ECO:0000256" key="1">
    <source>
        <dbReference type="ARBA" id="ARBA00004651"/>
    </source>
</evidence>
<gene>
    <name evidence="12" type="ORF">SAMN05421665_1737</name>
</gene>
<evidence type="ECO:0000256" key="2">
    <source>
        <dbReference type="ARBA" id="ARBA00009765"/>
    </source>
</evidence>
<dbReference type="CDD" id="cd12833">
    <property type="entry name" value="ZntB-like_1"/>
    <property type="match status" value="1"/>
</dbReference>
<protein>
    <submittedName>
        <fullName evidence="12">Zinc transporter</fullName>
    </submittedName>
</protein>
<feature type="transmembrane region" description="Helical" evidence="11">
    <location>
        <begin position="265"/>
        <end position="286"/>
    </location>
</feature>
<evidence type="ECO:0000313" key="12">
    <source>
        <dbReference type="EMBL" id="SIT83840.1"/>
    </source>
</evidence>
<evidence type="ECO:0000256" key="6">
    <source>
        <dbReference type="ARBA" id="ARBA00022692"/>
    </source>
</evidence>
<proteinExistence type="inferred from homology"/>
<keyword evidence="4" id="KW-1003">Cell membrane</keyword>
<feature type="transmembrane region" description="Helical" evidence="11">
    <location>
        <begin position="298"/>
        <end position="318"/>
    </location>
</feature>
<evidence type="ECO:0000256" key="9">
    <source>
        <dbReference type="ARBA" id="ARBA00023065"/>
    </source>
</evidence>
<evidence type="ECO:0000256" key="11">
    <source>
        <dbReference type="SAM" id="Phobius"/>
    </source>
</evidence>
<evidence type="ECO:0000256" key="3">
    <source>
        <dbReference type="ARBA" id="ARBA00022448"/>
    </source>
</evidence>
<keyword evidence="5" id="KW-0997">Cell inner membrane</keyword>
<dbReference type="AlphaFoldDB" id="A0A1R3WZ07"/>
<evidence type="ECO:0000256" key="4">
    <source>
        <dbReference type="ARBA" id="ARBA00022475"/>
    </source>
</evidence>
<evidence type="ECO:0000256" key="7">
    <source>
        <dbReference type="ARBA" id="ARBA00022833"/>
    </source>
</evidence>
<organism evidence="12 13">
    <name type="scientific">Yoonia rosea</name>
    <dbReference type="NCBI Taxonomy" id="287098"/>
    <lineage>
        <taxon>Bacteria</taxon>
        <taxon>Pseudomonadati</taxon>
        <taxon>Pseudomonadota</taxon>
        <taxon>Alphaproteobacteria</taxon>
        <taxon>Rhodobacterales</taxon>
        <taxon>Paracoccaceae</taxon>
        <taxon>Yoonia</taxon>
    </lineage>
</organism>
<dbReference type="Proteomes" id="UP000186997">
    <property type="component" value="Unassembled WGS sequence"/>
</dbReference>
<keyword evidence="7" id="KW-0862">Zinc</keyword>
<evidence type="ECO:0000256" key="5">
    <source>
        <dbReference type="ARBA" id="ARBA00022519"/>
    </source>
</evidence>
<dbReference type="Pfam" id="PF01544">
    <property type="entry name" value="CorA"/>
    <property type="match status" value="1"/>
</dbReference>
<dbReference type="InterPro" id="IPR045861">
    <property type="entry name" value="CorA_cytoplasmic_dom"/>
</dbReference>
<keyword evidence="10 11" id="KW-0472">Membrane</keyword>
<dbReference type="GO" id="GO:0050897">
    <property type="term" value="F:cobalt ion binding"/>
    <property type="evidence" value="ECO:0007669"/>
    <property type="project" value="TreeGrafter"/>
</dbReference>
<dbReference type="GO" id="GO:0015095">
    <property type="term" value="F:magnesium ion transmembrane transporter activity"/>
    <property type="evidence" value="ECO:0007669"/>
    <property type="project" value="TreeGrafter"/>
</dbReference>
<dbReference type="RefSeq" id="WP_076659201.1">
    <property type="nucleotide sequence ID" value="NZ_FTPR01000001.1"/>
</dbReference>
<sequence>MVTRDSISFVFSGSGSGTPVTPAEFVATIATLAPPGFGWLHLNRANAATPALLAEAGLDQFVIAALTADETRPRCTVHGNGVLLNLRGVNLNPDAEPEDMVSVRLWLEHQRVIGVWGRPLFAVQDLAETVTRGEAPRSPGDFVAKLALRLTDRAEPVVATLNEEIDTLEEAVIDPKGHVSRSRLGGLRRKAIVLRRYFVPQRDALTTLEIEDLGWLDAHDRTRLREAAERVQRFGEELDAIRDRAQIVHDQIMDNRAEAMNQRMLLLSIVSAIFLPLGLLTGLLGINVGGMPGVDDPRAFWVVCLALVVLGAGLVWMFRKLGLFRT</sequence>
<reference evidence="13" key="1">
    <citation type="submission" date="2017-01" db="EMBL/GenBank/DDBJ databases">
        <authorList>
            <person name="Varghese N."/>
            <person name="Submissions S."/>
        </authorList>
    </citation>
    <scope>NUCLEOTIDE SEQUENCE [LARGE SCALE GENOMIC DNA]</scope>
    <source>
        <strain evidence="13">DSM 29591</strain>
    </source>
</reference>
<dbReference type="InterPro" id="IPR045863">
    <property type="entry name" value="CorA_TM1_TM2"/>
</dbReference>
<dbReference type="GO" id="GO:0015087">
    <property type="term" value="F:cobalt ion transmembrane transporter activity"/>
    <property type="evidence" value="ECO:0007669"/>
    <property type="project" value="TreeGrafter"/>
</dbReference>
<dbReference type="STRING" id="287098.SAMN05421665_1737"/>
<name>A0A1R3WZ07_9RHOB</name>
<keyword evidence="3" id="KW-0813">Transport</keyword>
<dbReference type="SUPFAM" id="SSF143865">
    <property type="entry name" value="CorA soluble domain-like"/>
    <property type="match status" value="1"/>
</dbReference>
<dbReference type="Gene3D" id="1.20.58.340">
    <property type="entry name" value="Magnesium transport protein CorA, transmembrane region"/>
    <property type="match status" value="2"/>
</dbReference>
<dbReference type="GO" id="GO:0005886">
    <property type="term" value="C:plasma membrane"/>
    <property type="evidence" value="ECO:0007669"/>
    <property type="project" value="UniProtKB-SubCell"/>
</dbReference>
<accession>A0A1R3WZ07</accession>
<evidence type="ECO:0000313" key="13">
    <source>
        <dbReference type="Proteomes" id="UP000186997"/>
    </source>
</evidence>
<keyword evidence="13" id="KW-1185">Reference proteome</keyword>
<comment type="subcellular location">
    <subcellularLocation>
        <location evidence="1">Cell membrane</location>
        <topology evidence="1">Multi-pass membrane protein</topology>
    </subcellularLocation>
</comment>
<dbReference type="Gene3D" id="3.30.460.20">
    <property type="entry name" value="CorA soluble domain-like"/>
    <property type="match status" value="1"/>
</dbReference>
<dbReference type="SUPFAM" id="SSF144083">
    <property type="entry name" value="Magnesium transport protein CorA, transmembrane region"/>
    <property type="match status" value="1"/>
</dbReference>